<accession>A0A8X6QGW7</accession>
<comment type="caution">
    <text evidence="1">The sequence shown here is derived from an EMBL/GenBank/DDBJ whole genome shotgun (WGS) entry which is preliminary data.</text>
</comment>
<dbReference type="AlphaFoldDB" id="A0A8X6QGW7"/>
<proteinExistence type="predicted"/>
<keyword evidence="2" id="KW-1185">Reference proteome</keyword>
<evidence type="ECO:0000313" key="1">
    <source>
        <dbReference type="EMBL" id="GFU26539.1"/>
    </source>
</evidence>
<gene>
    <name evidence="1" type="ORF">NPIL_346231</name>
</gene>
<reference evidence="1" key="1">
    <citation type="submission" date="2020-08" db="EMBL/GenBank/DDBJ databases">
        <title>Multicomponent nature underlies the extraordinary mechanical properties of spider dragline silk.</title>
        <authorList>
            <person name="Kono N."/>
            <person name="Nakamura H."/>
            <person name="Mori M."/>
            <person name="Yoshida Y."/>
            <person name="Ohtoshi R."/>
            <person name="Malay A.D."/>
            <person name="Moran D.A.P."/>
            <person name="Tomita M."/>
            <person name="Numata K."/>
            <person name="Arakawa K."/>
        </authorList>
    </citation>
    <scope>NUCLEOTIDE SEQUENCE</scope>
</reference>
<evidence type="ECO:0000313" key="2">
    <source>
        <dbReference type="Proteomes" id="UP000887013"/>
    </source>
</evidence>
<sequence>MWLQLRKSTLAALFGRDGQIYFQLGEVAGLLNKIGAYSFAKPFQFGAILGKGVLFFHKDYPIITKKTTTLSFQLIEPPVRMRCTTIYLLKMSRWTPVLSKHLILGMPLYHK</sequence>
<organism evidence="1 2">
    <name type="scientific">Nephila pilipes</name>
    <name type="common">Giant wood spider</name>
    <name type="synonym">Nephila maculata</name>
    <dbReference type="NCBI Taxonomy" id="299642"/>
    <lineage>
        <taxon>Eukaryota</taxon>
        <taxon>Metazoa</taxon>
        <taxon>Ecdysozoa</taxon>
        <taxon>Arthropoda</taxon>
        <taxon>Chelicerata</taxon>
        <taxon>Arachnida</taxon>
        <taxon>Araneae</taxon>
        <taxon>Araneomorphae</taxon>
        <taxon>Entelegynae</taxon>
        <taxon>Araneoidea</taxon>
        <taxon>Nephilidae</taxon>
        <taxon>Nephila</taxon>
    </lineage>
</organism>
<dbReference type="Proteomes" id="UP000887013">
    <property type="component" value="Unassembled WGS sequence"/>
</dbReference>
<protein>
    <submittedName>
        <fullName evidence="1">Uncharacterized protein</fullName>
    </submittedName>
</protein>
<name>A0A8X6QGW7_NEPPI</name>
<dbReference type="OrthoDB" id="6473529at2759"/>
<dbReference type="EMBL" id="BMAW01032648">
    <property type="protein sequence ID" value="GFU26539.1"/>
    <property type="molecule type" value="Genomic_DNA"/>
</dbReference>